<reference evidence="2" key="2">
    <citation type="journal article" date="2014" name="BMC Genomics">
        <title>A genomic perspective to assessing quality of mass-reared SIT flies used in Mediterranean fruit fly (Ceratitis capitata) eradication in California.</title>
        <authorList>
            <person name="Calla B."/>
            <person name="Hall B."/>
            <person name="Hou S."/>
            <person name="Geib S.M."/>
        </authorList>
    </citation>
    <scope>NUCLEOTIDE SEQUENCE</scope>
</reference>
<evidence type="ECO:0000256" key="1">
    <source>
        <dbReference type="SAM" id="MobiDB-lite"/>
    </source>
</evidence>
<dbReference type="AlphaFoldDB" id="W8BNQ1"/>
<name>W8BNQ1_CERCA</name>
<reference evidence="2" key="1">
    <citation type="submission" date="2013-07" db="EMBL/GenBank/DDBJ databases">
        <authorList>
            <person name="Geib S."/>
        </authorList>
    </citation>
    <scope>NUCLEOTIDE SEQUENCE</scope>
</reference>
<feature type="region of interest" description="Disordered" evidence="1">
    <location>
        <begin position="134"/>
        <end position="156"/>
    </location>
</feature>
<dbReference type="EMBL" id="GAMC01003805">
    <property type="protein sequence ID" value="JAC02751.1"/>
    <property type="molecule type" value="mRNA"/>
</dbReference>
<sequence>MRPILWINGWMWVGRPLCCHFANEKHDQQQQQRPLERPQSKHHIAAATVAHPAPATETRRCCKHQQIIINLKFCFQVTRTLVKYSLLTATCWSTHCSHVLQKKKKFKKKKKIPEKQFTVRRSEIFKNVSEINKISGNSNNFKQPPFKQSAFPSKFR</sequence>
<proteinExistence type="evidence at transcript level"/>
<organism evidence="2">
    <name type="scientific">Ceratitis capitata</name>
    <name type="common">Mediterranean fruit fly</name>
    <name type="synonym">Tephritis capitata</name>
    <dbReference type="NCBI Taxonomy" id="7213"/>
    <lineage>
        <taxon>Eukaryota</taxon>
        <taxon>Metazoa</taxon>
        <taxon>Ecdysozoa</taxon>
        <taxon>Arthropoda</taxon>
        <taxon>Hexapoda</taxon>
        <taxon>Insecta</taxon>
        <taxon>Pterygota</taxon>
        <taxon>Neoptera</taxon>
        <taxon>Endopterygota</taxon>
        <taxon>Diptera</taxon>
        <taxon>Brachycera</taxon>
        <taxon>Muscomorpha</taxon>
        <taxon>Tephritoidea</taxon>
        <taxon>Tephritidae</taxon>
        <taxon>Ceratitis</taxon>
        <taxon>Ceratitis</taxon>
    </lineage>
</organism>
<protein>
    <submittedName>
        <fullName evidence="2">Uncharacterized protein</fullName>
    </submittedName>
</protein>
<evidence type="ECO:0000313" key="2">
    <source>
        <dbReference type="EMBL" id="JAC02751.1"/>
    </source>
</evidence>
<accession>W8BNQ1</accession>